<keyword evidence="3" id="KW-1003">Cell membrane</keyword>
<feature type="region of interest" description="Disordered" evidence="8">
    <location>
        <begin position="8"/>
        <end position="27"/>
    </location>
</feature>
<evidence type="ECO:0000256" key="7">
    <source>
        <dbReference type="RuleBase" id="RU363032"/>
    </source>
</evidence>
<keyword evidence="2 7" id="KW-0813">Transport</keyword>
<feature type="transmembrane region" description="Helical" evidence="7">
    <location>
        <begin position="266"/>
        <end position="286"/>
    </location>
</feature>
<evidence type="ECO:0000256" key="6">
    <source>
        <dbReference type="ARBA" id="ARBA00023136"/>
    </source>
</evidence>
<evidence type="ECO:0000256" key="2">
    <source>
        <dbReference type="ARBA" id="ARBA00022448"/>
    </source>
</evidence>
<keyword evidence="6 7" id="KW-0472">Membrane</keyword>
<keyword evidence="11" id="KW-1185">Reference proteome</keyword>
<dbReference type="PROSITE" id="PS50928">
    <property type="entry name" value="ABC_TM1"/>
    <property type="match status" value="1"/>
</dbReference>
<comment type="similarity">
    <text evidence="7">Belongs to the binding-protein-dependent transport system permease family.</text>
</comment>
<evidence type="ECO:0000256" key="5">
    <source>
        <dbReference type="ARBA" id="ARBA00022989"/>
    </source>
</evidence>
<dbReference type="PANTHER" id="PTHR43744">
    <property type="entry name" value="ABC TRANSPORTER PERMEASE PROTEIN MG189-RELATED-RELATED"/>
    <property type="match status" value="1"/>
</dbReference>
<evidence type="ECO:0000256" key="1">
    <source>
        <dbReference type="ARBA" id="ARBA00004651"/>
    </source>
</evidence>
<dbReference type="InterPro" id="IPR000515">
    <property type="entry name" value="MetI-like"/>
</dbReference>
<keyword evidence="4 7" id="KW-0812">Transmembrane</keyword>
<name>A0ABW2QE70_9MICO</name>
<reference evidence="11" key="1">
    <citation type="journal article" date="2019" name="Int. J. Syst. Evol. Microbiol.">
        <title>The Global Catalogue of Microorganisms (GCM) 10K type strain sequencing project: providing services to taxonomists for standard genome sequencing and annotation.</title>
        <authorList>
            <consortium name="The Broad Institute Genomics Platform"/>
            <consortium name="The Broad Institute Genome Sequencing Center for Infectious Disease"/>
            <person name="Wu L."/>
            <person name="Ma J."/>
        </authorList>
    </citation>
    <scope>NUCLEOTIDE SEQUENCE [LARGE SCALE GENOMIC DNA]</scope>
    <source>
        <strain evidence="11">JCM 1490</strain>
    </source>
</reference>
<comment type="subcellular location">
    <subcellularLocation>
        <location evidence="1 7">Cell membrane</location>
        <topology evidence="1 7">Multi-pass membrane protein</topology>
    </subcellularLocation>
</comment>
<feature type="transmembrane region" description="Helical" evidence="7">
    <location>
        <begin position="36"/>
        <end position="54"/>
    </location>
</feature>
<evidence type="ECO:0000313" key="10">
    <source>
        <dbReference type="EMBL" id="MFC7405698.1"/>
    </source>
</evidence>
<dbReference type="Pfam" id="PF00528">
    <property type="entry name" value="BPD_transp_1"/>
    <property type="match status" value="1"/>
</dbReference>
<feature type="transmembrane region" description="Helical" evidence="7">
    <location>
        <begin position="126"/>
        <end position="145"/>
    </location>
</feature>
<dbReference type="InterPro" id="IPR035906">
    <property type="entry name" value="MetI-like_sf"/>
</dbReference>
<dbReference type="SUPFAM" id="SSF161098">
    <property type="entry name" value="MetI-like"/>
    <property type="match status" value="1"/>
</dbReference>
<evidence type="ECO:0000313" key="11">
    <source>
        <dbReference type="Proteomes" id="UP001596455"/>
    </source>
</evidence>
<accession>A0ABW2QE70</accession>
<dbReference type="Gene3D" id="1.10.3720.10">
    <property type="entry name" value="MetI-like"/>
    <property type="match status" value="1"/>
</dbReference>
<proteinExistence type="inferred from homology"/>
<evidence type="ECO:0000259" key="9">
    <source>
        <dbReference type="PROSITE" id="PS50928"/>
    </source>
</evidence>
<feature type="transmembrane region" description="Helical" evidence="7">
    <location>
        <begin position="165"/>
        <end position="185"/>
    </location>
</feature>
<evidence type="ECO:0000256" key="3">
    <source>
        <dbReference type="ARBA" id="ARBA00022475"/>
    </source>
</evidence>
<gene>
    <name evidence="10" type="ORF">ACFQQL_11310</name>
</gene>
<dbReference type="EMBL" id="JBHTCQ010000002">
    <property type="protein sequence ID" value="MFC7405698.1"/>
    <property type="molecule type" value="Genomic_DNA"/>
</dbReference>
<dbReference type="Proteomes" id="UP001596455">
    <property type="component" value="Unassembled WGS sequence"/>
</dbReference>
<feature type="transmembrane region" description="Helical" evidence="7">
    <location>
        <begin position="98"/>
        <end position="119"/>
    </location>
</feature>
<evidence type="ECO:0000256" key="4">
    <source>
        <dbReference type="ARBA" id="ARBA00022692"/>
    </source>
</evidence>
<evidence type="ECO:0000256" key="8">
    <source>
        <dbReference type="SAM" id="MobiDB-lite"/>
    </source>
</evidence>
<sequence length="301" mass="33656">MTVLQARERSRKAAEAPHPTSTGPTPSRFKQMLKHIALIAALVVMLYPLLWMLSSSFKPQNEIFSSPGLWPEHWTLENYVEGWTALEYGFDVYFQNSLFVALASVVGNLFSCSLAAFAIARLNFRAAGWILGVVLLTIMLPYHVVVIPQYVMFSAIGWVDTFWPLVLPKFLATDAFFIFLMVQFIRSLPRELDEAAKIDGCGPFRIYWRIIMPLTLPALATTAIFTFIWTWNDFFTPLIYLNEPVMHTVPIAVRNFLDATGQSSHGALFAMSMAALAPVVGFFIAAQKYLVEGIATTGAKG</sequence>
<dbReference type="CDD" id="cd06261">
    <property type="entry name" value="TM_PBP2"/>
    <property type="match status" value="1"/>
</dbReference>
<feature type="transmembrane region" description="Helical" evidence="7">
    <location>
        <begin position="206"/>
        <end position="231"/>
    </location>
</feature>
<dbReference type="PANTHER" id="PTHR43744:SF6">
    <property type="entry name" value="ABC TRANSPORTER PERMEASE PROTEIN YESQ-RELATED"/>
    <property type="match status" value="1"/>
</dbReference>
<feature type="domain" description="ABC transmembrane type-1" evidence="9">
    <location>
        <begin position="94"/>
        <end position="286"/>
    </location>
</feature>
<dbReference type="RefSeq" id="WP_382394373.1">
    <property type="nucleotide sequence ID" value="NZ_JBHTCQ010000002.1"/>
</dbReference>
<comment type="caution">
    <text evidence="10">The sequence shown here is derived from an EMBL/GenBank/DDBJ whole genome shotgun (WGS) entry which is preliminary data.</text>
</comment>
<protein>
    <submittedName>
        <fullName evidence="10">Carbohydrate ABC transporter permease</fullName>
    </submittedName>
</protein>
<keyword evidence="5 7" id="KW-1133">Transmembrane helix</keyword>
<organism evidence="10 11">
    <name type="scientific">Georgenia alba</name>
    <dbReference type="NCBI Taxonomy" id="2233858"/>
    <lineage>
        <taxon>Bacteria</taxon>
        <taxon>Bacillati</taxon>
        <taxon>Actinomycetota</taxon>
        <taxon>Actinomycetes</taxon>
        <taxon>Micrococcales</taxon>
        <taxon>Bogoriellaceae</taxon>
        <taxon>Georgenia</taxon>
    </lineage>
</organism>